<dbReference type="FunFam" id="3.55.10.10:FF:000001">
    <property type="entry name" value="protein archease isoform X1"/>
    <property type="match status" value="1"/>
</dbReference>
<dbReference type="Ensembl" id="ENSEBUT00000014385.1">
    <property type="protein sequence ID" value="ENSEBUP00000013809.1"/>
    <property type="gene ID" value="ENSEBUG00000008700.1"/>
</dbReference>
<evidence type="ECO:0000256" key="6">
    <source>
        <dbReference type="ARBA" id="ARBA00022837"/>
    </source>
</evidence>
<dbReference type="InterPro" id="IPR036820">
    <property type="entry name" value="Archease_dom_sf"/>
</dbReference>
<dbReference type="GO" id="GO:0072669">
    <property type="term" value="C:tRNA-splicing ligase complex"/>
    <property type="evidence" value="ECO:0007669"/>
    <property type="project" value="TreeGrafter"/>
</dbReference>
<comment type="subunit">
    <text evidence="2">Component of the tRNA-splicing ligase complex.</text>
</comment>
<feature type="domain" description="Archease" evidence="8">
    <location>
        <begin position="26"/>
        <end position="163"/>
    </location>
</feature>
<evidence type="ECO:0000256" key="4">
    <source>
        <dbReference type="ARBA" id="ARBA00022694"/>
    </source>
</evidence>
<evidence type="ECO:0000256" key="7">
    <source>
        <dbReference type="ARBA" id="ARBA00055814"/>
    </source>
</evidence>
<keyword evidence="5" id="KW-0479">Metal-binding</keyword>
<keyword evidence="10" id="KW-1185">Reference proteome</keyword>
<dbReference type="Gene3D" id="3.55.10.10">
    <property type="entry name" value="Archease domain"/>
    <property type="match status" value="1"/>
</dbReference>
<keyword evidence="6" id="KW-0106">Calcium</keyword>
<protein>
    <recommendedName>
        <fullName evidence="3">Protein archease</fullName>
    </recommendedName>
</protein>
<organism evidence="9 10">
    <name type="scientific">Eptatretus burgeri</name>
    <name type="common">Inshore hagfish</name>
    <dbReference type="NCBI Taxonomy" id="7764"/>
    <lineage>
        <taxon>Eukaryota</taxon>
        <taxon>Metazoa</taxon>
        <taxon>Chordata</taxon>
        <taxon>Craniata</taxon>
        <taxon>Vertebrata</taxon>
        <taxon>Cyclostomata</taxon>
        <taxon>Myxini</taxon>
        <taxon>Myxiniformes</taxon>
        <taxon>Myxinidae</taxon>
        <taxon>Eptatretinae</taxon>
        <taxon>Eptatretus</taxon>
    </lineage>
</organism>
<evidence type="ECO:0000313" key="10">
    <source>
        <dbReference type="Proteomes" id="UP000694388"/>
    </source>
</evidence>
<dbReference type="InterPro" id="IPR002804">
    <property type="entry name" value="Archease"/>
</dbReference>
<dbReference type="PANTHER" id="PTHR12682">
    <property type="entry name" value="ARCHEASE"/>
    <property type="match status" value="1"/>
</dbReference>
<evidence type="ECO:0000256" key="5">
    <source>
        <dbReference type="ARBA" id="ARBA00022723"/>
    </source>
</evidence>
<proteinExistence type="inferred from homology"/>
<dbReference type="PANTHER" id="PTHR12682:SF11">
    <property type="entry name" value="PROTEIN ARCHEASE"/>
    <property type="match status" value="1"/>
</dbReference>
<dbReference type="GeneTree" id="ENSGT00390000003245"/>
<dbReference type="Pfam" id="PF01951">
    <property type="entry name" value="Archease"/>
    <property type="match status" value="1"/>
</dbReference>
<dbReference type="Proteomes" id="UP000694388">
    <property type="component" value="Unplaced"/>
</dbReference>
<dbReference type="GO" id="GO:0006388">
    <property type="term" value="P:tRNA splicing, via endonucleolytic cleavage and ligation"/>
    <property type="evidence" value="ECO:0007669"/>
    <property type="project" value="TreeGrafter"/>
</dbReference>
<comment type="function">
    <text evidence="7">Component of the tRNA-splicing ligase complex required to facilitate the enzymatic turnover of catalytic subunit RTCB. Together with DDX1, acts by facilitating the guanylylation of RTCB, a key intermediate step in tRNA ligation.</text>
</comment>
<dbReference type="OMA" id="AITYHKM"/>
<evidence type="ECO:0000256" key="3">
    <source>
        <dbReference type="ARBA" id="ARBA00022263"/>
    </source>
</evidence>
<sequence length="163" mass="19068">MDERYYDQSNEQKAIQTKYPSINKRFEYLDHTADVQLHAWGSTLQEAFEQVTTAMFCYITDLAVVEPLQTMEIEAEGGDMMSLLYNFMDAWLFNFCADPFFIPRELKVISLDRVNFKIRSIGWGEQFNLDKHPQGTEVKAITYSAMQIHEEKETNDIFVIIDI</sequence>
<reference evidence="9" key="1">
    <citation type="submission" date="2025-08" db="UniProtKB">
        <authorList>
            <consortium name="Ensembl"/>
        </authorList>
    </citation>
    <scope>IDENTIFICATION</scope>
</reference>
<evidence type="ECO:0000256" key="1">
    <source>
        <dbReference type="ARBA" id="ARBA00007963"/>
    </source>
</evidence>
<comment type="similarity">
    <text evidence="1">Belongs to the archease family.</text>
</comment>
<reference evidence="9" key="2">
    <citation type="submission" date="2025-09" db="UniProtKB">
        <authorList>
            <consortium name="Ensembl"/>
        </authorList>
    </citation>
    <scope>IDENTIFICATION</scope>
</reference>
<dbReference type="GO" id="GO:0046872">
    <property type="term" value="F:metal ion binding"/>
    <property type="evidence" value="ECO:0007669"/>
    <property type="project" value="UniProtKB-KW"/>
</dbReference>
<dbReference type="SUPFAM" id="SSF69819">
    <property type="entry name" value="MTH1598-like"/>
    <property type="match status" value="1"/>
</dbReference>
<evidence type="ECO:0000313" key="9">
    <source>
        <dbReference type="Ensembl" id="ENSEBUP00000013809.1"/>
    </source>
</evidence>
<name>A0A8C4QEY4_EPTBU</name>
<dbReference type="AlphaFoldDB" id="A0A8C4QEY4"/>
<dbReference type="InterPro" id="IPR023572">
    <property type="entry name" value="Archease_dom"/>
</dbReference>
<evidence type="ECO:0000259" key="8">
    <source>
        <dbReference type="Pfam" id="PF01951"/>
    </source>
</evidence>
<accession>A0A8C4QEY4</accession>
<keyword evidence="4" id="KW-0819">tRNA processing</keyword>
<evidence type="ECO:0000256" key="2">
    <source>
        <dbReference type="ARBA" id="ARBA00011392"/>
    </source>
</evidence>